<dbReference type="InterPro" id="IPR027791">
    <property type="entry name" value="Galactosyl_T_C"/>
</dbReference>
<feature type="domain" description="Galactosyltransferase C-terminal" evidence="2">
    <location>
        <begin position="160"/>
        <end position="203"/>
    </location>
</feature>
<dbReference type="OrthoDB" id="6653642at2"/>
<accession>F5Z9U3</accession>
<evidence type="ECO:0000313" key="4">
    <source>
        <dbReference type="Proteomes" id="UP000000683"/>
    </source>
</evidence>
<protein>
    <submittedName>
        <fullName evidence="3">Glycosyl transferase, family 2</fullName>
    </submittedName>
</protein>
<dbReference type="eggNOG" id="COG1216">
    <property type="taxonomic scope" value="Bacteria"/>
</dbReference>
<dbReference type="EMBL" id="CP002339">
    <property type="protein sequence ID" value="AEF02098.1"/>
    <property type="molecule type" value="Genomic_DNA"/>
</dbReference>
<evidence type="ECO:0000256" key="1">
    <source>
        <dbReference type="ARBA" id="ARBA00022679"/>
    </source>
</evidence>
<dbReference type="Gene3D" id="3.90.550.10">
    <property type="entry name" value="Spore Coat Polysaccharide Biosynthesis Protein SpsA, Chain A"/>
    <property type="match status" value="1"/>
</dbReference>
<dbReference type="Proteomes" id="UP000000683">
    <property type="component" value="Chromosome"/>
</dbReference>
<sequence>MNQHSSISVIITVKSRIEAFTAFVNRLEKAELPPRELIVVWMGRPSEHSLYKSEVFNIVHRFDNCEELDIAGARNRGLAAATSSLCLFMNVESIFSPQLFKCLQNSWSQSRVITSKISCVSEDISLTDYSDLIEHTNNNPETKENGSDCAFSIRQNSTLFCIGTDDLKRIGGFDEGYRGYGLNDEDFFQTCINANLDIERIDLITFIKERENYRCPVNHLIDFVSNAGRYKQKWGEYPCPEILQDFADKGYINQSFQKEELHILRLPTQEEQYFK</sequence>
<dbReference type="RefSeq" id="WP_013783040.1">
    <property type="nucleotide sequence ID" value="NC_015554.1"/>
</dbReference>
<dbReference type="SUPFAM" id="SSF53448">
    <property type="entry name" value="Nucleotide-diphospho-sugar transferases"/>
    <property type="match status" value="1"/>
</dbReference>
<dbReference type="Pfam" id="PF02709">
    <property type="entry name" value="Glyco_transf_7C"/>
    <property type="match status" value="1"/>
</dbReference>
<proteinExistence type="predicted"/>
<evidence type="ECO:0000259" key="2">
    <source>
        <dbReference type="Pfam" id="PF02709"/>
    </source>
</evidence>
<dbReference type="InterPro" id="IPR029044">
    <property type="entry name" value="Nucleotide-diphossugar_trans"/>
</dbReference>
<organism evidence="3 4">
    <name type="scientific">Alteromonas naphthalenivorans</name>
    <dbReference type="NCBI Taxonomy" id="715451"/>
    <lineage>
        <taxon>Bacteria</taxon>
        <taxon>Pseudomonadati</taxon>
        <taxon>Pseudomonadota</taxon>
        <taxon>Gammaproteobacteria</taxon>
        <taxon>Alteromonadales</taxon>
        <taxon>Alteromonadaceae</taxon>
        <taxon>Alteromonas/Salinimonas group</taxon>
        <taxon>Alteromonas</taxon>
    </lineage>
</organism>
<gene>
    <name evidence="3" type="ordered locus">ambt_02720</name>
</gene>
<dbReference type="GO" id="GO:0016740">
    <property type="term" value="F:transferase activity"/>
    <property type="evidence" value="ECO:0007669"/>
    <property type="project" value="UniProtKB-KW"/>
</dbReference>
<dbReference type="HOGENOM" id="CLU_926351_0_0_6"/>
<keyword evidence="4" id="KW-1185">Reference proteome</keyword>
<evidence type="ECO:0000313" key="3">
    <source>
        <dbReference type="EMBL" id="AEF02098.1"/>
    </source>
</evidence>
<dbReference type="KEGG" id="alt:ambt_02720"/>
<reference evidence="3 4" key="1">
    <citation type="journal article" date="2011" name="J. Bacteriol.">
        <title>Complete genome sequence of the polycyclic aromatic hydrocarbon-degrading bacterium Alteromonas sp. strain SN2.</title>
        <authorList>
            <person name="Jin H.M."/>
            <person name="Jeong H."/>
            <person name="Moon E.J."/>
            <person name="Math R.K."/>
            <person name="Lee K."/>
            <person name="Kim H.J."/>
            <person name="Jeon C.O."/>
            <person name="Oh T.K."/>
            <person name="Kim J.F."/>
        </authorList>
    </citation>
    <scope>NUCLEOTIDE SEQUENCE [LARGE SCALE GENOMIC DNA]</scope>
    <source>
        <strain evidence="4">JCM 17741 / KACC 18427 / KCTC 11700BP / SN2</strain>
    </source>
</reference>
<dbReference type="AlphaFoldDB" id="F5Z9U3"/>
<keyword evidence="1 3" id="KW-0808">Transferase</keyword>
<name>F5Z9U3_ALTNA</name>